<dbReference type="InterPro" id="IPR003736">
    <property type="entry name" value="PAAI_dom"/>
</dbReference>
<name>A0A348WD09_9RHOB</name>
<dbReference type="EMBL" id="DMVW01000107">
    <property type="protein sequence ID" value="HAR52421.1"/>
    <property type="molecule type" value="Genomic_DNA"/>
</dbReference>
<evidence type="ECO:0000313" key="4">
    <source>
        <dbReference type="Proteomes" id="UP000264719"/>
    </source>
</evidence>
<dbReference type="SUPFAM" id="SSF54637">
    <property type="entry name" value="Thioesterase/thiol ester dehydrase-isomerase"/>
    <property type="match status" value="1"/>
</dbReference>
<comment type="caution">
    <text evidence="3">The sequence shown here is derived from an EMBL/GenBank/DDBJ whole genome shotgun (WGS) entry which is preliminary data.</text>
</comment>
<dbReference type="InterPro" id="IPR006683">
    <property type="entry name" value="Thioestr_dom"/>
</dbReference>
<dbReference type="Pfam" id="PF03061">
    <property type="entry name" value="4HBT"/>
    <property type="match status" value="1"/>
</dbReference>
<reference evidence="3 4" key="1">
    <citation type="journal article" date="2018" name="Nat. Biotechnol.">
        <title>A standardized bacterial taxonomy based on genome phylogeny substantially revises the tree of life.</title>
        <authorList>
            <person name="Parks D.H."/>
            <person name="Chuvochina M."/>
            <person name="Waite D.W."/>
            <person name="Rinke C."/>
            <person name="Skarshewski A."/>
            <person name="Chaumeil P.A."/>
            <person name="Hugenholtz P."/>
        </authorList>
    </citation>
    <scope>NUCLEOTIDE SEQUENCE [LARGE SCALE GENOMIC DNA]</scope>
    <source>
        <strain evidence="3">UBA9169</strain>
    </source>
</reference>
<evidence type="ECO:0000313" key="3">
    <source>
        <dbReference type="EMBL" id="HAR52421.1"/>
    </source>
</evidence>
<keyword evidence="1" id="KW-0378">Hydrolase</keyword>
<proteinExistence type="predicted"/>
<dbReference type="Proteomes" id="UP000264719">
    <property type="component" value="Unassembled WGS sequence"/>
</dbReference>
<dbReference type="GO" id="GO:0016289">
    <property type="term" value="F:acyl-CoA hydrolase activity"/>
    <property type="evidence" value="ECO:0007669"/>
    <property type="project" value="UniProtKB-ARBA"/>
</dbReference>
<dbReference type="AlphaFoldDB" id="A0A348WD09"/>
<organism evidence="3 4">
    <name type="scientific">Roseovarius nubinhibens</name>
    <dbReference type="NCBI Taxonomy" id="314263"/>
    <lineage>
        <taxon>Bacteria</taxon>
        <taxon>Pseudomonadati</taxon>
        <taxon>Pseudomonadota</taxon>
        <taxon>Alphaproteobacteria</taxon>
        <taxon>Rhodobacterales</taxon>
        <taxon>Roseobacteraceae</taxon>
        <taxon>Roseovarius</taxon>
    </lineage>
</organism>
<accession>A0A348WD09</accession>
<feature type="domain" description="Thioesterase" evidence="2">
    <location>
        <begin position="54"/>
        <end position="123"/>
    </location>
</feature>
<dbReference type="Gene3D" id="3.10.129.10">
    <property type="entry name" value="Hotdog Thioesterase"/>
    <property type="match status" value="1"/>
</dbReference>
<dbReference type="NCBIfam" id="TIGR00369">
    <property type="entry name" value="unchar_dom_1"/>
    <property type="match status" value="1"/>
</dbReference>
<gene>
    <name evidence="3" type="ORF">DCS45_11200</name>
</gene>
<dbReference type="CDD" id="cd03443">
    <property type="entry name" value="PaaI_thioesterase"/>
    <property type="match status" value="1"/>
</dbReference>
<dbReference type="InterPro" id="IPR029069">
    <property type="entry name" value="HotDog_dom_sf"/>
</dbReference>
<evidence type="ECO:0000259" key="2">
    <source>
        <dbReference type="Pfam" id="PF03061"/>
    </source>
</evidence>
<evidence type="ECO:0000256" key="1">
    <source>
        <dbReference type="ARBA" id="ARBA00022801"/>
    </source>
</evidence>
<sequence>MGNSESLSPSQTSKIQRSFASQSLMATLGAQLSRVSKGEIEIKCPILVGSQQQHGFAHAGLTFAIGDSAAGYAALSIMPEEAEVLTSEMKIHLLAPGRGDCLVARGKVIKPGRRLVIAQADIFGVTAGQETHVATMLGTLVPILPK</sequence>
<protein>
    <submittedName>
        <fullName evidence="3">Phenylacetic acid degradation protein</fullName>
    </submittedName>
</protein>